<dbReference type="InParanoid" id="Q0U107"/>
<dbReference type="VEuPathDB" id="FungiDB:JI435_145240"/>
<proteinExistence type="predicted"/>
<dbReference type="PANTHER" id="PTHR24148">
    <property type="entry name" value="ANKYRIN REPEAT DOMAIN-CONTAINING PROTEIN 39 HOMOLOG-RELATED"/>
    <property type="match status" value="1"/>
</dbReference>
<dbReference type="PANTHER" id="PTHR24148:SF73">
    <property type="entry name" value="HET DOMAIN PROTEIN (AFU_ORTHOLOGUE AFUA_8G01020)"/>
    <property type="match status" value="1"/>
</dbReference>
<feature type="domain" description="Heterokaryon incompatibility" evidence="1">
    <location>
        <begin position="114"/>
        <end position="255"/>
    </location>
</feature>
<gene>
    <name evidence="2" type="ORF">SNOG_14524</name>
</gene>
<dbReference type="OMA" id="RIMNYRE"/>
<sequence>MQAILNRVDNFTKRDADALRAFMLHDPKRAWLDRKRHLVRKTGVNILAKLWIRSKRLRALKAIYLKRTLAPTSNMYTRDLPKGQIRLLQINPGHSLSTIECAFMYVDLQENADYVALSYTWGSATPSIPILVNGAVTMITDNLYMALLHLRKGKVPRVWVDALCINQTNTTERSIQVSQMAEVYQGASMVYIWLGESNELTRQAFEELYKMTQHIGWDNKIPAAHFYTDQARSGWTAICELLYRPWFRRVWIIQEILCARHALFVCGADFLEANTFLAIINSMLETEALPRIMSFHAKKTELANGTKRTALQQLDFMVQARTRSISPLTLTDFRGNLLDYLSQTRWAEATNPQDKIYGILGLAKDASNLGWYEEKKHHRRVRRHQITYQPLVWVPFKVDYAVSPARVFINVTRAIIHKTRSIEVLKFVDNRTARSTQLPSWVPNWGDSSPPRTYHVPFDHEQRGRNLESPEVWRPIKQDDFSDAKLDRTRMMISNRITERCSAVFSFGPDDALTIKGLEFDKITALSTHVHPPAIDLTLEPGIGEMFAVRDYMVRLIQWIEQCVQLFESHKPRPTLEETWTVFKKILYQEEVNGSDEAGLECFDDLLASLTKAVDAIAIEIRVHQLKEDEPLLDVLRSTANVQHGSESCLDRLPPASLFLSNRRLAITANKYIALVPEDVNVGDAEVFPDLCVQEIRLAQDAVVLWGDSNTIWPDLSLTASWIFDKTVPLDQNDPVVSLFVKVKVKCADIMPDEDGTPFFTVLQSFREFRSTNPRDKVHGLLKPISPRSEVDVLRMDYNLSVAQVFAETVLTDIDL</sequence>
<dbReference type="STRING" id="321614.Q0U107"/>
<dbReference type="AlphaFoldDB" id="Q0U107"/>
<dbReference type="EMBL" id="CH445356">
    <property type="protein sequence ID" value="EAT78064.1"/>
    <property type="molecule type" value="Genomic_DNA"/>
</dbReference>
<reference evidence="3" key="1">
    <citation type="journal article" date="2007" name="Plant Cell">
        <title>Dothideomycete-plant interactions illuminated by genome sequencing and EST analysis of the wheat pathogen Stagonospora nodorum.</title>
        <authorList>
            <person name="Hane J.K."/>
            <person name="Lowe R.G."/>
            <person name="Solomon P.S."/>
            <person name="Tan K.C."/>
            <person name="Schoch C.L."/>
            <person name="Spatafora J.W."/>
            <person name="Crous P.W."/>
            <person name="Kodira C."/>
            <person name="Birren B.W."/>
            <person name="Galagan J.E."/>
            <person name="Torriani S.F."/>
            <person name="McDonald B.A."/>
            <person name="Oliver R.P."/>
        </authorList>
    </citation>
    <scope>NUCLEOTIDE SEQUENCE [LARGE SCALE GENOMIC DNA]</scope>
    <source>
        <strain evidence="3">SN15 / ATCC MYA-4574 / FGSC 10173</strain>
    </source>
</reference>
<name>Q0U107_PHANO</name>
<dbReference type="KEGG" id="pno:SNOG_14524"/>
<dbReference type="Proteomes" id="UP000001055">
    <property type="component" value="Unassembled WGS sequence"/>
</dbReference>
<dbReference type="Pfam" id="PF06985">
    <property type="entry name" value="HET"/>
    <property type="match status" value="1"/>
</dbReference>
<accession>Q0U107</accession>
<evidence type="ECO:0000313" key="2">
    <source>
        <dbReference type="EMBL" id="EAT78064.1"/>
    </source>
</evidence>
<dbReference type="InterPro" id="IPR052895">
    <property type="entry name" value="HetReg/Transcr_Mod"/>
</dbReference>
<protein>
    <recommendedName>
        <fullName evidence="1">Heterokaryon incompatibility domain-containing protein</fullName>
    </recommendedName>
</protein>
<dbReference type="RefSeq" id="XP_001804708.1">
    <property type="nucleotide sequence ID" value="XM_001804656.1"/>
</dbReference>
<dbReference type="GeneID" id="5981633"/>
<organism evidence="2 3">
    <name type="scientific">Phaeosphaeria nodorum (strain SN15 / ATCC MYA-4574 / FGSC 10173)</name>
    <name type="common">Glume blotch fungus</name>
    <name type="synonym">Parastagonospora nodorum</name>
    <dbReference type="NCBI Taxonomy" id="321614"/>
    <lineage>
        <taxon>Eukaryota</taxon>
        <taxon>Fungi</taxon>
        <taxon>Dikarya</taxon>
        <taxon>Ascomycota</taxon>
        <taxon>Pezizomycotina</taxon>
        <taxon>Dothideomycetes</taxon>
        <taxon>Pleosporomycetidae</taxon>
        <taxon>Pleosporales</taxon>
        <taxon>Pleosporineae</taxon>
        <taxon>Phaeosphaeriaceae</taxon>
        <taxon>Parastagonospora</taxon>
    </lineage>
</organism>
<evidence type="ECO:0000259" key="1">
    <source>
        <dbReference type="Pfam" id="PF06985"/>
    </source>
</evidence>
<dbReference type="InterPro" id="IPR010730">
    <property type="entry name" value="HET"/>
</dbReference>
<evidence type="ECO:0000313" key="3">
    <source>
        <dbReference type="Proteomes" id="UP000001055"/>
    </source>
</evidence>